<keyword evidence="1" id="KW-0472">Membrane</keyword>
<feature type="transmembrane region" description="Helical" evidence="1">
    <location>
        <begin position="272"/>
        <end position="295"/>
    </location>
</feature>
<dbReference type="PANTHER" id="PTHR23021:SF11">
    <property type="entry name" value="SERPENTINE RECEPTOR, CLASS T"/>
    <property type="match status" value="1"/>
</dbReference>
<dbReference type="EMBL" id="AZBU02000009">
    <property type="protein sequence ID" value="TKR64832.1"/>
    <property type="molecule type" value="Genomic_DNA"/>
</dbReference>
<reference evidence="2 3" key="1">
    <citation type="journal article" date="2015" name="Genome Biol.">
        <title>Comparative genomics of Steinernema reveals deeply conserved gene regulatory networks.</title>
        <authorList>
            <person name="Dillman A.R."/>
            <person name="Macchietto M."/>
            <person name="Porter C.F."/>
            <person name="Rogers A."/>
            <person name="Williams B."/>
            <person name="Antoshechkin I."/>
            <person name="Lee M.M."/>
            <person name="Goodwin Z."/>
            <person name="Lu X."/>
            <person name="Lewis E.E."/>
            <person name="Goodrich-Blair H."/>
            <person name="Stock S.P."/>
            <person name="Adams B.J."/>
            <person name="Sternberg P.W."/>
            <person name="Mortazavi A."/>
        </authorList>
    </citation>
    <scope>NUCLEOTIDE SEQUENCE [LARGE SCALE GENOMIC DNA]</scope>
    <source>
        <strain evidence="2 3">ALL</strain>
    </source>
</reference>
<evidence type="ECO:0000313" key="3">
    <source>
        <dbReference type="Proteomes" id="UP000298663"/>
    </source>
</evidence>
<keyword evidence="1" id="KW-1133">Transmembrane helix</keyword>
<feature type="transmembrane region" description="Helical" evidence="1">
    <location>
        <begin position="247"/>
        <end position="266"/>
    </location>
</feature>
<feature type="transmembrane region" description="Helical" evidence="1">
    <location>
        <begin position="206"/>
        <end position="226"/>
    </location>
</feature>
<gene>
    <name evidence="2" type="ORF">L596_025310</name>
</gene>
<protein>
    <recommendedName>
        <fullName evidence="4">G-protein coupled receptors family 1 profile domain-containing protein</fullName>
    </recommendedName>
</protein>
<organism evidence="2 3">
    <name type="scientific">Steinernema carpocapsae</name>
    <name type="common">Entomopathogenic nematode</name>
    <dbReference type="NCBI Taxonomy" id="34508"/>
    <lineage>
        <taxon>Eukaryota</taxon>
        <taxon>Metazoa</taxon>
        <taxon>Ecdysozoa</taxon>
        <taxon>Nematoda</taxon>
        <taxon>Chromadorea</taxon>
        <taxon>Rhabditida</taxon>
        <taxon>Tylenchina</taxon>
        <taxon>Panagrolaimomorpha</taxon>
        <taxon>Strongyloidoidea</taxon>
        <taxon>Steinernematidae</taxon>
        <taxon>Steinernema</taxon>
    </lineage>
</organism>
<accession>A0A4U5M7L3</accession>
<dbReference type="STRING" id="34508.A0A4U5M7L3"/>
<name>A0A4U5M7L3_STECR</name>
<proteinExistence type="predicted"/>
<feature type="transmembrane region" description="Helical" evidence="1">
    <location>
        <begin position="106"/>
        <end position="129"/>
    </location>
</feature>
<dbReference type="InterPro" id="IPR019425">
    <property type="entry name" value="7TM_GPCR_serpentine_rcpt_Srt"/>
</dbReference>
<evidence type="ECO:0000313" key="2">
    <source>
        <dbReference type="EMBL" id="TKR64832.1"/>
    </source>
</evidence>
<keyword evidence="1" id="KW-0812">Transmembrane</keyword>
<sequence length="330" mass="37637">MNIYFNPAEWRRLYRCDHLNETQWQEYSIQHPNAGLLCLSLGIVYLFTYVPCLTIMRQRQFYENSCFKLMFLHGCIDVMAIIINSFISGYLFIIGTTYCDFPNLQYFAGLLAVAGWCGQCLNCVFLAINRCVDFLAPNLSTLLFEGPRTFLVYVVVLSYMMVLIIFGRPIFFYSGAFMWLYDPYILVPTEVIPVDRSLYRNYIHDWNNYITIPAMFILYTILIASISFKTRGTAGQLKVQLQLLRQAGLICLLNFIPGTIFIAAQFVPTPPFMIFVCLITWQLGNGGGGLILLTLNKTIRDKVLEMLFGSRFRSSCATGSKVGPTVSAIH</sequence>
<dbReference type="AlphaFoldDB" id="A0A4U5M7L3"/>
<dbReference type="SUPFAM" id="SSF81321">
    <property type="entry name" value="Family A G protein-coupled receptor-like"/>
    <property type="match status" value="1"/>
</dbReference>
<keyword evidence="3" id="KW-1185">Reference proteome</keyword>
<feature type="transmembrane region" description="Helical" evidence="1">
    <location>
        <begin position="69"/>
        <end position="94"/>
    </location>
</feature>
<reference evidence="2 3" key="2">
    <citation type="journal article" date="2019" name="G3 (Bethesda)">
        <title>Hybrid Assembly of the Genome of the Entomopathogenic Nematode Steinernema carpocapsae Identifies the X-Chromosome.</title>
        <authorList>
            <person name="Serra L."/>
            <person name="Macchietto M."/>
            <person name="Macias-Munoz A."/>
            <person name="McGill C.J."/>
            <person name="Rodriguez I.M."/>
            <person name="Rodriguez B."/>
            <person name="Murad R."/>
            <person name="Mortazavi A."/>
        </authorList>
    </citation>
    <scope>NUCLEOTIDE SEQUENCE [LARGE SCALE GENOMIC DNA]</scope>
    <source>
        <strain evidence="2 3">ALL</strain>
    </source>
</reference>
<dbReference type="Pfam" id="PF10321">
    <property type="entry name" value="7TM_GPCR_Srt"/>
    <property type="match status" value="1"/>
</dbReference>
<evidence type="ECO:0000256" key="1">
    <source>
        <dbReference type="SAM" id="Phobius"/>
    </source>
</evidence>
<evidence type="ECO:0008006" key="4">
    <source>
        <dbReference type="Google" id="ProtNLM"/>
    </source>
</evidence>
<feature type="transmembrane region" description="Helical" evidence="1">
    <location>
        <begin position="34"/>
        <end position="57"/>
    </location>
</feature>
<dbReference type="Proteomes" id="UP000298663">
    <property type="component" value="Unassembled WGS sequence"/>
</dbReference>
<dbReference type="OrthoDB" id="5849708at2759"/>
<feature type="transmembrane region" description="Helical" evidence="1">
    <location>
        <begin position="150"/>
        <end position="171"/>
    </location>
</feature>
<dbReference type="PANTHER" id="PTHR23021">
    <property type="entry name" value="SERPENTINE RECEPTOR, CLASS T"/>
    <property type="match status" value="1"/>
</dbReference>
<comment type="caution">
    <text evidence="2">The sequence shown here is derived from an EMBL/GenBank/DDBJ whole genome shotgun (WGS) entry which is preliminary data.</text>
</comment>